<dbReference type="AlphaFoldDB" id="A0A1F5Z912"/>
<proteinExistence type="predicted"/>
<evidence type="ECO:0000313" key="1">
    <source>
        <dbReference type="EMBL" id="OGG08959.1"/>
    </source>
</evidence>
<dbReference type="EMBL" id="MFJC01000035">
    <property type="protein sequence ID" value="OGG08959.1"/>
    <property type="molecule type" value="Genomic_DNA"/>
</dbReference>
<gene>
    <name evidence="1" type="ORF">A2154_00945</name>
</gene>
<sequence length="68" mass="7271">MINPGGQTKSVLITVSPRGNGSFIAVGSSKPKSVCHLRQIIWISKALLKALIAVGSILEIFQFRHSPA</sequence>
<organism evidence="1 2">
    <name type="scientific">Candidatus Gottesmanbacteria bacterium RBG_16_43_7</name>
    <dbReference type="NCBI Taxonomy" id="1798373"/>
    <lineage>
        <taxon>Bacteria</taxon>
        <taxon>Candidatus Gottesmaniibacteriota</taxon>
    </lineage>
</organism>
<protein>
    <submittedName>
        <fullName evidence="1">Uncharacterized protein</fullName>
    </submittedName>
</protein>
<name>A0A1F5Z912_9BACT</name>
<comment type="caution">
    <text evidence="1">The sequence shown here is derived from an EMBL/GenBank/DDBJ whole genome shotgun (WGS) entry which is preliminary data.</text>
</comment>
<evidence type="ECO:0000313" key="2">
    <source>
        <dbReference type="Proteomes" id="UP000176854"/>
    </source>
</evidence>
<reference evidence="1 2" key="1">
    <citation type="journal article" date="2016" name="Nat. Commun.">
        <title>Thousands of microbial genomes shed light on interconnected biogeochemical processes in an aquifer system.</title>
        <authorList>
            <person name="Anantharaman K."/>
            <person name="Brown C.T."/>
            <person name="Hug L.A."/>
            <person name="Sharon I."/>
            <person name="Castelle C.J."/>
            <person name="Probst A.J."/>
            <person name="Thomas B.C."/>
            <person name="Singh A."/>
            <person name="Wilkins M.J."/>
            <person name="Karaoz U."/>
            <person name="Brodie E.L."/>
            <person name="Williams K.H."/>
            <person name="Hubbard S.S."/>
            <person name="Banfield J.F."/>
        </authorList>
    </citation>
    <scope>NUCLEOTIDE SEQUENCE [LARGE SCALE GENOMIC DNA]</scope>
</reference>
<dbReference type="Proteomes" id="UP000176854">
    <property type="component" value="Unassembled WGS sequence"/>
</dbReference>
<accession>A0A1F5Z912</accession>